<evidence type="ECO:0000313" key="3">
    <source>
        <dbReference type="Proteomes" id="UP000292373"/>
    </source>
</evidence>
<comment type="caution">
    <text evidence="2">The sequence shown here is derived from an EMBL/GenBank/DDBJ whole genome shotgun (WGS) entry which is preliminary data.</text>
</comment>
<dbReference type="InterPro" id="IPR050834">
    <property type="entry name" value="Glycosyltransf_2"/>
</dbReference>
<dbReference type="AlphaFoldDB" id="A0A4Q9KAR1"/>
<evidence type="ECO:0000259" key="1">
    <source>
        <dbReference type="SMART" id="SM01043"/>
    </source>
</evidence>
<dbReference type="CDD" id="cd00761">
    <property type="entry name" value="Glyco_tranf_GTA_type"/>
    <property type="match status" value="2"/>
</dbReference>
<dbReference type="InterPro" id="IPR029044">
    <property type="entry name" value="Nucleotide-diphossugar_trans"/>
</dbReference>
<sequence length="1012" mass="112019">MPRTAVGLTPAHPDALRLSHDFLARHTGSCPYEVVELSAAGALGFNELVGRSESDVVLLQGGALVGPDWLTRLTTALARTGAGLAGPSTNRAWNEQGCVDATGDLRGVRTASAALARRFGTAARTLAPLHSLGDFCYLVRREVVDGLGGADPAYGEGPCWEMDYNIRAARAGFPGVWVGGAFVWRPAPVDDGAQLEPARRLYQERFCGQRLAGDRVDYRQHCLGDACTDFAPRELIRLRVDAPVTPASTQPALRTPVAARQPLVSCVMPTRGRPQFALRAVEYFLRQDYAEAELVVVEDGPPHLATLLPVNPRVRLVHPPAGTGRRSIGALRNLGCAAARGQFIVLFDDDDWHGPRRVSTQLGPLLAGTADITGLEGVDWFEPAGWRCWRPSPGLEPRLLRRGVYGGTVAFARRWWEHHQFPDRSLAEEADFLDACVRSGARLIRVPGREHYVYVRHAGNTWSLQAGHAVDRHGWARVAVPDLPGDDLAFYASLDGTQTSGAVAGRVSCIMPTRDRRDLAALAIAWFRHQDYPDKELVVLDDGDDPIIDLVAGVPGVRYQRLDKPVVLGTKRNLACELATGDFIAHWDDDDWQSPTRLSTQMHGLASGRAELSGTSRLLFCDPELSRAWRYTWPTGARPWLAGTSLCYAVSLWRRHPFPAVGVGEDTRFVWQSGARELDDLRSCDLVVALLHSRSTVRKDTQGPYWAPVDLTEVRRLLEDDYALYHDLLPRAGVLAAVHPSHAVRRVAERSTVNPPPRSTVTTPSVLNPSGPALQLNLIMDFEVRCDGEPVPIAPASQRLVCFLAFQPRPVRRTYVSGTLWYDADDRHASSSLRSALWRLQPMELVCVSNTHLWLNPCVQVDLRRVIDRAEGVLRSEPDAETVFRVAQELIEVGNDILAGWYEDWVIVERERFRQVRLHAMDRIGELLIQQGRWYDALQVALAAISTEPLRESAHRLLVKIHLQEGNIAEAIHQYRSYAELLRRELNGRPSAAIRELLAPFVVIPAPAGAVR</sequence>
<dbReference type="Pfam" id="PF00535">
    <property type="entry name" value="Glycos_transf_2"/>
    <property type="match status" value="2"/>
</dbReference>
<dbReference type="InterPro" id="IPR001173">
    <property type="entry name" value="Glyco_trans_2-like"/>
</dbReference>
<organism evidence="2 3">
    <name type="scientific">Propioniciclava sinopodophylli</name>
    <dbReference type="NCBI Taxonomy" id="1837344"/>
    <lineage>
        <taxon>Bacteria</taxon>
        <taxon>Bacillati</taxon>
        <taxon>Actinomycetota</taxon>
        <taxon>Actinomycetes</taxon>
        <taxon>Propionibacteriales</taxon>
        <taxon>Propionibacteriaceae</taxon>
        <taxon>Propioniciclava</taxon>
    </lineage>
</organism>
<gene>
    <name evidence="2" type="ORF">ET989_13945</name>
</gene>
<keyword evidence="3" id="KW-1185">Reference proteome</keyword>
<dbReference type="PANTHER" id="PTHR43685:SF2">
    <property type="entry name" value="GLYCOSYLTRANSFERASE 2-LIKE DOMAIN-CONTAINING PROTEIN"/>
    <property type="match status" value="1"/>
</dbReference>
<dbReference type="Gene3D" id="1.25.40.10">
    <property type="entry name" value="Tetratricopeptide repeat domain"/>
    <property type="match status" value="1"/>
</dbReference>
<evidence type="ECO:0000313" key="2">
    <source>
        <dbReference type="EMBL" id="TBT82587.1"/>
    </source>
</evidence>
<dbReference type="InterPro" id="IPR011990">
    <property type="entry name" value="TPR-like_helical_dom_sf"/>
</dbReference>
<dbReference type="EMBL" id="SDMQ01000020">
    <property type="protein sequence ID" value="TBT82587.1"/>
    <property type="molecule type" value="Genomic_DNA"/>
</dbReference>
<dbReference type="OrthoDB" id="2676521at2"/>
<dbReference type="RefSeq" id="WP_131170026.1">
    <property type="nucleotide sequence ID" value="NZ_SDMQ01000020.1"/>
</dbReference>
<dbReference type="GO" id="GO:0016740">
    <property type="term" value="F:transferase activity"/>
    <property type="evidence" value="ECO:0007669"/>
    <property type="project" value="UniProtKB-KW"/>
</dbReference>
<reference evidence="2 3" key="1">
    <citation type="submission" date="2019-01" db="EMBL/GenBank/DDBJ databases">
        <title>Lactibacter flavus gen. nov., sp. nov., a novel bacterium of the family Propionibacteriaceae isolated from raw milk and dairy products.</title>
        <authorList>
            <person name="Huptas C."/>
            <person name="Wenning M."/>
            <person name="Breitenwieser F."/>
            <person name="Doll E."/>
            <person name="Von Neubeck M."/>
            <person name="Busse H.-J."/>
            <person name="Scherer S."/>
        </authorList>
    </citation>
    <scope>NUCLEOTIDE SEQUENCE [LARGE SCALE GENOMIC DNA]</scope>
    <source>
        <strain evidence="2 3">KCTC 33808</strain>
    </source>
</reference>
<accession>A0A4Q9KAR1</accession>
<dbReference type="Proteomes" id="UP000292373">
    <property type="component" value="Unassembled WGS sequence"/>
</dbReference>
<name>A0A4Q9KAR1_9ACTN</name>
<dbReference type="InterPro" id="IPR005158">
    <property type="entry name" value="BTAD"/>
</dbReference>
<proteinExistence type="predicted"/>
<dbReference type="SUPFAM" id="SSF48452">
    <property type="entry name" value="TPR-like"/>
    <property type="match status" value="1"/>
</dbReference>
<dbReference type="SUPFAM" id="SSF53448">
    <property type="entry name" value="Nucleotide-diphospho-sugar transferases"/>
    <property type="match status" value="3"/>
</dbReference>
<dbReference type="SMART" id="SM01043">
    <property type="entry name" value="BTAD"/>
    <property type="match status" value="1"/>
</dbReference>
<dbReference type="Gene3D" id="1.10.10.10">
    <property type="entry name" value="Winged helix-like DNA-binding domain superfamily/Winged helix DNA-binding domain"/>
    <property type="match status" value="1"/>
</dbReference>
<dbReference type="GO" id="GO:0044010">
    <property type="term" value="P:single-species biofilm formation"/>
    <property type="evidence" value="ECO:0007669"/>
    <property type="project" value="TreeGrafter"/>
</dbReference>
<dbReference type="Pfam" id="PF03704">
    <property type="entry name" value="BTAD"/>
    <property type="match status" value="1"/>
</dbReference>
<dbReference type="PANTHER" id="PTHR43685">
    <property type="entry name" value="GLYCOSYLTRANSFERASE"/>
    <property type="match status" value="1"/>
</dbReference>
<dbReference type="Gene3D" id="3.90.550.10">
    <property type="entry name" value="Spore Coat Polysaccharide Biosynthesis Protein SpsA, Chain A"/>
    <property type="match status" value="3"/>
</dbReference>
<protein>
    <submittedName>
        <fullName evidence="2">Glycosyltransferase</fullName>
    </submittedName>
</protein>
<dbReference type="InterPro" id="IPR036388">
    <property type="entry name" value="WH-like_DNA-bd_sf"/>
</dbReference>
<keyword evidence="2" id="KW-0808">Transferase</keyword>
<feature type="domain" description="Bacterial transcriptional activator" evidence="1">
    <location>
        <begin position="861"/>
        <end position="1002"/>
    </location>
</feature>